<reference evidence="1 2" key="1">
    <citation type="submission" date="2023-05" db="EMBL/GenBank/DDBJ databases">
        <title>Rombocin, a short stable natural nisin variant, displays selective antimicrobial activity against Listeria monocytogenes and employs dual mode of action to kill target bacterial strains.</title>
        <authorList>
            <person name="Wambui J."/>
            <person name="Stephan R."/>
            <person name="Kuipers O.P."/>
        </authorList>
    </citation>
    <scope>NUCLEOTIDE SEQUENCE [LARGE SCALE GENOMIC DNA]</scope>
    <source>
        <strain evidence="1 2">RC002</strain>
    </source>
</reference>
<evidence type="ECO:0000313" key="2">
    <source>
        <dbReference type="Proteomes" id="UP001301012"/>
    </source>
</evidence>
<evidence type="ECO:0008006" key="3">
    <source>
        <dbReference type="Google" id="ProtNLM"/>
    </source>
</evidence>
<comment type="caution">
    <text evidence="1">The sequence shown here is derived from an EMBL/GenBank/DDBJ whole genome shotgun (WGS) entry which is preliminary data.</text>
</comment>
<gene>
    <name evidence="1" type="ORF">QOZ84_04155</name>
</gene>
<name>A0ABT7E9H2_9FIRM</name>
<keyword evidence="2" id="KW-1185">Reference proteome</keyword>
<sequence>MDIKIEQLKENLPKECCSFCKHLTLEGPNENYEYNIKCIMSNSLPIFKDSCTYFETEHSNLKSSDLDDLYNNFLESCIKINYKEYLNSTHWQLFKDSVIKQSENECCICGCNTDLNVVHLNKNLGRETLEDVTLICNSCISKS</sequence>
<dbReference type="EMBL" id="JASKYM010000001">
    <property type="protein sequence ID" value="MDK2562733.1"/>
    <property type="molecule type" value="Genomic_DNA"/>
</dbReference>
<evidence type="ECO:0000313" key="1">
    <source>
        <dbReference type="EMBL" id="MDK2562733.1"/>
    </source>
</evidence>
<dbReference type="Proteomes" id="UP001301012">
    <property type="component" value="Unassembled WGS sequence"/>
</dbReference>
<accession>A0ABT7E9H2</accession>
<organism evidence="1 2">
    <name type="scientific">Romboutsia sedimentorum</name>
    <dbReference type="NCBI Taxonomy" id="1368474"/>
    <lineage>
        <taxon>Bacteria</taxon>
        <taxon>Bacillati</taxon>
        <taxon>Bacillota</taxon>
        <taxon>Clostridia</taxon>
        <taxon>Peptostreptococcales</taxon>
        <taxon>Peptostreptococcaceae</taxon>
        <taxon>Romboutsia</taxon>
    </lineage>
</organism>
<dbReference type="RefSeq" id="WP_284131695.1">
    <property type="nucleotide sequence ID" value="NZ_JASKYM010000001.1"/>
</dbReference>
<protein>
    <recommendedName>
        <fullName evidence="3">HNH endonuclease</fullName>
    </recommendedName>
</protein>
<proteinExistence type="predicted"/>